<evidence type="ECO:0000256" key="1">
    <source>
        <dbReference type="SAM" id="MobiDB-lite"/>
    </source>
</evidence>
<dbReference type="Proteomes" id="UP000261023">
    <property type="component" value="Unassembled WGS sequence"/>
</dbReference>
<dbReference type="AlphaFoldDB" id="A0A374P8G2"/>
<evidence type="ECO:0000313" key="4">
    <source>
        <dbReference type="Proteomes" id="UP000261023"/>
    </source>
</evidence>
<gene>
    <name evidence="2" type="ORF">DWX31_25590</name>
    <name evidence="3" type="ORF">DXD79_14740</name>
</gene>
<accession>A0A374P8G2</accession>
<dbReference type="EMBL" id="QSON01000006">
    <property type="protein sequence ID" value="RGJ03641.1"/>
    <property type="molecule type" value="Genomic_DNA"/>
</dbReference>
<evidence type="ECO:0000313" key="3">
    <source>
        <dbReference type="EMBL" id="RGJ03641.1"/>
    </source>
</evidence>
<sequence length="61" mass="7083">MIHKTNGSCPSLHPAKSLEKPGKRKHRDGPRQPETRLNCYHNSPETKIPLDKFNYSLYHNN</sequence>
<evidence type="ECO:0000313" key="2">
    <source>
        <dbReference type="EMBL" id="RGD67692.1"/>
    </source>
</evidence>
<name>A0A374P8G2_9FIRM</name>
<protein>
    <submittedName>
        <fullName evidence="3">Uncharacterized protein</fullName>
    </submittedName>
</protein>
<reference evidence="4 5" key="1">
    <citation type="submission" date="2018-08" db="EMBL/GenBank/DDBJ databases">
        <title>A genome reference for cultivated species of the human gut microbiota.</title>
        <authorList>
            <person name="Zou Y."/>
            <person name="Xue W."/>
            <person name="Luo G."/>
        </authorList>
    </citation>
    <scope>NUCLEOTIDE SEQUENCE [LARGE SCALE GENOMIC DNA]</scope>
    <source>
        <strain evidence="2 4">AF19-13AC</strain>
        <strain evidence="3 5">TM09-12</strain>
    </source>
</reference>
<dbReference type="Proteomes" id="UP000263014">
    <property type="component" value="Unassembled WGS sequence"/>
</dbReference>
<evidence type="ECO:0000313" key="5">
    <source>
        <dbReference type="Proteomes" id="UP000263014"/>
    </source>
</evidence>
<dbReference type="EMBL" id="QTJW01000022">
    <property type="protein sequence ID" value="RGD67692.1"/>
    <property type="molecule type" value="Genomic_DNA"/>
</dbReference>
<feature type="region of interest" description="Disordered" evidence="1">
    <location>
        <begin position="1"/>
        <end position="45"/>
    </location>
</feature>
<proteinExistence type="predicted"/>
<comment type="caution">
    <text evidence="3">The sequence shown here is derived from an EMBL/GenBank/DDBJ whole genome shotgun (WGS) entry which is preliminary data.</text>
</comment>
<organism evidence="3 5">
    <name type="scientific">Hungatella hathewayi</name>
    <dbReference type="NCBI Taxonomy" id="154046"/>
    <lineage>
        <taxon>Bacteria</taxon>
        <taxon>Bacillati</taxon>
        <taxon>Bacillota</taxon>
        <taxon>Clostridia</taxon>
        <taxon>Lachnospirales</taxon>
        <taxon>Lachnospiraceae</taxon>
        <taxon>Hungatella</taxon>
    </lineage>
</organism>